<accession>A0AAW0Q9B5</accession>
<dbReference type="EMBL" id="JAQQWP010000009">
    <property type="protein sequence ID" value="KAK8099798.1"/>
    <property type="molecule type" value="Genomic_DNA"/>
</dbReference>
<name>A0AAW0Q9B5_9PEZI</name>
<reference evidence="1 2" key="1">
    <citation type="submission" date="2023-01" db="EMBL/GenBank/DDBJ databases">
        <title>Analysis of 21 Apiospora genomes using comparative genomics revels a genus with tremendous synthesis potential of carbohydrate active enzymes and secondary metabolites.</title>
        <authorList>
            <person name="Sorensen T."/>
        </authorList>
    </citation>
    <scope>NUCLEOTIDE SEQUENCE [LARGE SCALE GENOMIC DNA]</scope>
    <source>
        <strain evidence="1 2">CBS 117206</strain>
    </source>
</reference>
<protein>
    <recommendedName>
        <fullName evidence="3">Amidoligase enzyme</fullName>
    </recommendedName>
</protein>
<dbReference type="PANTHER" id="PTHR36847">
    <property type="entry name" value="AMIDOLIGASE ENZYME"/>
    <property type="match status" value="1"/>
</dbReference>
<dbReference type="InterPro" id="IPR022025">
    <property type="entry name" value="Amidoligase_2"/>
</dbReference>
<evidence type="ECO:0000313" key="1">
    <source>
        <dbReference type="EMBL" id="KAK8099798.1"/>
    </source>
</evidence>
<proteinExistence type="predicted"/>
<evidence type="ECO:0000313" key="2">
    <source>
        <dbReference type="Proteomes" id="UP001392437"/>
    </source>
</evidence>
<dbReference type="Pfam" id="PF12224">
    <property type="entry name" value="Amidoligase_2"/>
    <property type="match status" value="1"/>
</dbReference>
<keyword evidence="2" id="KW-1185">Reference proteome</keyword>
<gene>
    <name evidence="1" type="ORF">PG999_010172</name>
</gene>
<organism evidence="1 2">
    <name type="scientific">Apiospora kogelbergensis</name>
    <dbReference type="NCBI Taxonomy" id="1337665"/>
    <lineage>
        <taxon>Eukaryota</taxon>
        <taxon>Fungi</taxon>
        <taxon>Dikarya</taxon>
        <taxon>Ascomycota</taxon>
        <taxon>Pezizomycotina</taxon>
        <taxon>Sordariomycetes</taxon>
        <taxon>Xylariomycetidae</taxon>
        <taxon>Amphisphaeriales</taxon>
        <taxon>Apiosporaceae</taxon>
        <taxon>Apiospora</taxon>
    </lineage>
</organism>
<comment type="caution">
    <text evidence="1">The sequence shown here is derived from an EMBL/GenBank/DDBJ whole genome shotgun (WGS) entry which is preliminary data.</text>
</comment>
<dbReference type="Proteomes" id="UP001392437">
    <property type="component" value="Unassembled WGS sequence"/>
</dbReference>
<evidence type="ECO:0008006" key="3">
    <source>
        <dbReference type="Google" id="ProtNLM"/>
    </source>
</evidence>
<dbReference type="AlphaFoldDB" id="A0AAW0Q9B5"/>
<dbReference type="PANTHER" id="PTHR36847:SF1">
    <property type="entry name" value="AMIDOLIGASE ENZYME"/>
    <property type="match status" value="1"/>
</dbReference>
<sequence>MASNTRSPKATFGVEWEFYIGLYQLHSANQKPDAVLAAFPNAVIIPHLRHGIKEVQIYARQGIIAALRDSGVDINDVDENGKITSPPGPSSQRYQNNTAERKYFLWSLDTDASLKAPRLGGQDVPAGNPTLSWLGLELVSPAVTDEASSYADLERVINLVKAKYYVNVNLTCGLHVHTALGINPVPLRGLRRCAALCFAMDSVVAELHPRHRLKTAFANPVRTASNAAMGRTAIDASEHYAESPHNQYKWFIKLDPPPDVDIRGVVHQILRCTGAGPVAWMMATSFLAANYNFSQFGNPDVANPTLEFRQHEGTADATRISAWARFCVGLFRYAVLELTDEKLAEVMALCEDAEDTSGKSYLYELLRLLGMTDQARGLGLKPYSSN</sequence>